<dbReference type="OrthoDB" id="9773982at2"/>
<comment type="similarity">
    <text evidence="1 13">Belongs to the helicase family. DnaB subfamily.</text>
</comment>
<keyword evidence="5 13" id="KW-0378">Hydrolase</keyword>
<dbReference type="SMART" id="SM00382">
    <property type="entry name" value="AAA"/>
    <property type="match status" value="1"/>
</dbReference>
<evidence type="ECO:0000256" key="12">
    <source>
        <dbReference type="NCBIfam" id="TIGR00665"/>
    </source>
</evidence>
<comment type="catalytic activity">
    <reaction evidence="11 13">
        <text>ATP + H2O = ADP + phosphate + H(+)</text>
        <dbReference type="Rhea" id="RHEA:13065"/>
        <dbReference type="ChEBI" id="CHEBI:15377"/>
        <dbReference type="ChEBI" id="CHEBI:15378"/>
        <dbReference type="ChEBI" id="CHEBI:30616"/>
        <dbReference type="ChEBI" id="CHEBI:43474"/>
        <dbReference type="ChEBI" id="CHEBI:456216"/>
        <dbReference type="EC" id="5.6.2.3"/>
    </reaction>
</comment>
<dbReference type="AlphaFoldDB" id="A0A5A8F8R3"/>
<protein>
    <recommendedName>
        <fullName evidence="12 13">Replicative DNA helicase</fullName>
        <ecNumber evidence="12 13">5.6.2.3</ecNumber>
    </recommendedName>
</protein>
<dbReference type="InterPro" id="IPR007693">
    <property type="entry name" value="DNA_helicase_DnaB-like_N"/>
</dbReference>
<dbReference type="GO" id="GO:0006269">
    <property type="term" value="P:DNA replication, synthesis of primer"/>
    <property type="evidence" value="ECO:0007669"/>
    <property type="project" value="UniProtKB-UniRule"/>
</dbReference>
<dbReference type="InterPro" id="IPR020588">
    <property type="entry name" value="RecA_ATP-bd"/>
</dbReference>
<keyword evidence="7 13" id="KW-0067">ATP-binding</keyword>
<evidence type="ECO:0000259" key="15">
    <source>
        <dbReference type="PROSITE" id="PS51199"/>
    </source>
</evidence>
<dbReference type="Proteomes" id="UP000322876">
    <property type="component" value="Unassembled WGS sequence"/>
</dbReference>
<dbReference type="FunFam" id="3.40.50.300:FF:000076">
    <property type="entry name" value="Replicative DNA helicase"/>
    <property type="match status" value="1"/>
</dbReference>
<name>A0A5A8F8R3_9BACT</name>
<dbReference type="PANTHER" id="PTHR30153:SF2">
    <property type="entry name" value="REPLICATIVE DNA HELICASE"/>
    <property type="match status" value="1"/>
</dbReference>
<dbReference type="GO" id="GO:0140664">
    <property type="term" value="F:ATP-dependent DNA damage sensor activity"/>
    <property type="evidence" value="ECO:0007669"/>
    <property type="project" value="InterPro"/>
</dbReference>
<dbReference type="Pfam" id="PF03796">
    <property type="entry name" value="DnaB_C"/>
    <property type="match status" value="1"/>
</dbReference>
<dbReference type="CDD" id="cd00984">
    <property type="entry name" value="DnaB_C"/>
    <property type="match status" value="1"/>
</dbReference>
<proteinExistence type="inferred from homology"/>
<dbReference type="GO" id="GO:0042802">
    <property type="term" value="F:identical protein binding"/>
    <property type="evidence" value="ECO:0007669"/>
    <property type="project" value="UniProtKB-ARBA"/>
</dbReference>
<dbReference type="GO" id="GO:0005524">
    <property type="term" value="F:ATP binding"/>
    <property type="evidence" value="ECO:0007669"/>
    <property type="project" value="UniProtKB-UniRule"/>
</dbReference>
<dbReference type="InterPro" id="IPR003593">
    <property type="entry name" value="AAA+_ATPase"/>
</dbReference>
<dbReference type="GO" id="GO:0005829">
    <property type="term" value="C:cytosol"/>
    <property type="evidence" value="ECO:0007669"/>
    <property type="project" value="TreeGrafter"/>
</dbReference>
<keyword evidence="2 13" id="KW-0639">Primosome</keyword>
<reference evidence="16 17" key="1">
    <citation type="submission" date="2019-06" db="EMBL/GenBank/DDBJ databases">
        <title>Genomic insights into carbon and energy metabolism of Deferribacter autotrophicus revealed new metabolic traits in the phylum Deferribacteres.</title>
        <authorList>
            <person name="Slobodkin A.I."/>
            <person name="Slobodkina G.B."/>
            <person name="Allioux M."/>
            <person name="Alain K."/>
            <person name="Jebbar M."/>
            <person name="Shadrin V."/>
            <person name="Kublanov I.V."/>
            <person name="Toshchakov S.V."/>
            <person name="Bonch-Osmolovskaya E.A."/>
        </authorList>
    </citation>
    <scope>NUCLEOTIDE SEQUENCE [LARGE SCALE GENOMIC DNA]</scope>
    <source>
        <strain evidence="16 17">SL50</strain>
    </source>
</reference>
<dbReference type="Gene3D" id="1.10.860.10">
    <property type="entry name" value="DNAb Helicase, Chain A"/>
    <property type="match status" value="1"/>
</dbReference>
<evidence type="ECO:0000256" key="1">
    <source>
        <dbReference type="ARBA" id="ARBA00008428"/>
    </source>
</evidence>
<dbReference type="EC" id="5.6.2.3" evidence="12 13"/>
<evidence type="ECO:0000256" key="11">
    <source>
        <dbReference type="ARBA" id="ARBA00048954"/>
    </source>
</evidence>
<evidence type="ECO:0000256" key="8">
    <source>
        <dbReference type="ARBA" id="ARBA00023125"/>
    </source>
</evidence>
<keyword evidence="17" id="KW-1185">Reference proteome</keyword>
<evidence type="ECO:0000256" key="4">
    <source>
        <dbReference type="ARBA" id="ARBA00022741"/>
    </source>
</evidence>
<dbReference type="InterPro" id="IPR016136">
    <property type="entry name" value="DNA_helicase_N/primase_C"/>
</dbReference>
<dbReference type="SUPFAM" id="SSF48024">
    <property type="entry name" value="N-terminal domain of DnaB helicase"/>
    <property type="match status" value="1"/>
</dbReference>
<evidence type="ECO:0000256" key="2">
    <source>
        <dbReference type="ARBA" id="ARBA00022515"/>
    </source>
</evidence>
<dbReference type="SUPFAM" id="SSF52540">
    <property type="entry name" value="P-loop containing nucleoside triphosphate hydrolases"/>
    <property type="match status" value="1"/>
</dbReference>
<dbReference type="EMBL" id="VFJB01000003">
    <property type="protein sequence ID" value="KAA0258902.1"/>
    <property type="molecule type" value="Genomic_DNA"/>
</dbReference>
<dbReference type="InterPro" id="IPR007692">
    <property type="entry name" value="DNA_helicase_DnaB"/>
</dbReference>
<dbReference type="GO" id="GO:0006281">
    <property type="term" value="P:DNA repair"/>
    <property type="evidence" value="ECO:0007669"/>
    <property type="project" value="InterPro"/>
</dbReference>
<accession>A0A5A8F8R3</accession>
<dbReference type="InterPro" id="IPR036185">
    <property type="entry name" value="DNA_heli_DnaB-like_N_sf"/>
</dbReference>
<dbReference type="InterPro" id="IPR027417">
    <property type="entry name" value="P-loop_NTPase"/>
</dbReference>
<dbReference type="GO" id="GO:0043139">
    <property type="term" value="F:5'-3' DNA helicase activity"/>
    <property type="evidence" value="ECO:0007669"/>
    <property type="project" value="UniProtKB-EC"/>
</dbReference>
<organism evidence="16 17">
    <name type="scientific">Deferribacter autotrophicus</name>
    <dbReference type="NCBI Taxonomy" id="500465"/>
    <lineage>
        <taxon>Bacteria</taxon>
        <taxon>Pseudomonadati</taxon>
        <taxon>Deferribacterota</taxon>
        <taxon>Deferribacteres</taxon>
        <taxon>Deferribacterales</taxon>
        <taxon>Deferribacteraceae</taxon>
        <taxon>Deferribacter</taxon>
    </lineage>
</organism>
<feature type="domain" description="RecA family profile 1" evidence="14">
    <location>
        <begin position="181"/>
        <end position="360"/>
    </location>
</feature>
<dbReference type="PROSITE" id="PS51199">
    <property type="entry name" value="SF4_HELICASE"/>
    <property type="match status" value="1"/>
</dbReference>
<dbReference type="GO" id="GO:0003677">
    <property type="term" value="F:DNA binding"/>
    <property type="evidence" value="ECO:0007669"/>
    <property type="project" value="UniProtKB-UniRule"/>
</dbReference>
<evidence type="ECO:0000256" key="13">
    <source>
        <dbReference type="RuleBase" id="RU362085"/>
    </source>
</evidence>
<dbReference type="NCBIfam" id="NF004384">
    <property type="entry name" value="PRK05748.1"/>
    <property type="match status" value="1"/>
</dbReference>
<evidence type="ECO:0000256" key="9">
    <source>
        <dbReference type="ARBA" id="ARBA00023235"/>
    </source>
</evidence>
<dbReference type="PROSITE" id="PS50162">
    <property type="entry name" value="RECA_2"/>
    <property type="match status" value="1"/>
</dbReference>
<comment type="function">
    <text evidence="10 13">The main replicative DNA helicase, it participates in initiation and elongation during chromosome replication. Travels ahead of the DNA replisome, separating dsDNA into templates for DNA synthesis. A processive ATP-dependent 5'-3' DNA helicase it has DNA-dependent ATPase activity.</text>
</comment>
<dbReference type="RefSeq" id="WP_149265662.1">
    <property type="nucleotide sequence ID" value="NZ_VFJB01000003.1"/>
</dbReference>
<dbReference type="GO" id="GO:1990077">
    <property type="term" value="C:primosome complex"/>
    <property type="evidence" value="ECO:0007669"/>
    <property type="project" value="UniProtKB-UniRule"/>
</dbReference>
<evidence type="ECO:0000256" key="3">
    <source>
        <dbReference type="ARBA" id="ARBA00022705"/>
    </source>
</evidence>
<sequence length="443" mass="49588">MQSSKIRTPPHNLEAEQGVLASILLDEKALDKVIHLLQPDDFYHPAHKVIYSTLLKLSQGNKPLDVVTLISKLTDLNLIDEAGGIDYITTLTDIIPNSSNVAYYAAIVKDKALLRNLIEISSNISSKAYEFTGDITELLDETEKAIFQLAEFKLKGDVRPISDLLSESFELLQKLYEKKEDLTGVPSGFVDLDRLTNGFQNSDLIIVAGRPGMGKTAFSLNIALNASYKFDKSVAIFSLEMSANQLVQRLLAAEAKIESTKLRNGKLNLEEWNRLAAVGSELNEIRLFIDDTPAISVMELRAKCRRLKKEHGLDLVIVDYLQLMTGSNSDSREQQISEISRSLKALAKELNIPVIALSQLNRSVENRSDKRPQPSDLRESGAIEQDADIIIFLYRDEVYHKDSKYQGLCEVILAKHRSGPTGSVYLAFLKEFTRFENADLRTV</sequence>
<dbReference type="NCBIfam" id="TIGR00665">
    <property type="entry name" value="DnaB"/>
    <property type="match status" value="1"/>
</dbReference>
<keyword evidence="3 13" id="KW-0235">DNA replication</keyword>
<keyword evidence="9" id="KW-0413">Isomerase</keyword>
<evidence type="ECO:0000256" key="5">
    <source>
        <dbReference type="ARBA" id="ARBA00022801"/>
    </source>
</evidence>
<keyword evidence="6 13" id="KW-0347">Helicase</keyword>
<evidence type="ECO:0000313" key="16">
    <source>
        <dbReference type="EMBL" id="KAA0258902.1"/>
    </source>
</evidence>
<evidence type="ECO:0000256" key="6">
    <source>
        <dbReference type="ARBA" id="ARBA00022806"/>
    </source>
</evidence>
<dbReference type="Pfam" id="PF00772">
    <property type="entry name" value="DnaB"/>
    <property type="match status" value="1"/>
</dbReference>
<dbReference type="Gene3D" id="3.40.50.300">
    <property type="entry name" value="P-loop containing nucleotide triphosphate hydrolases"/>
    <property type="match status" value="1"/>
</dbReference>
<keyword evidence="4 13" id="KW-0547">Nucleotide-binding</keyword>
<gene>
    <name evidence="16" type="primary">dnaB</name>
    <name evidence="16" type="ORF">FHQ18_02855</name>
</gene>
<dbReference type="PANTHER" id="PTHR30153">
    <property type="entry name" value="REPLICATIVE DNA HELICASE DNAB"/>
    <property type="match status" value="1"/>
</dbReference>
<keyword evidence="8 13" id="KW-0238">DNA-binding</keyword>
<dbReference type="InterPro" id="IPR007694">
    <property type="entry name" value="DNA_helicase_DnaB-like_C"/>
</dbReference>
<evidence type="ECO:0000256" key="10">
    <source>
        <dbReference type="ARBA" id="ARBA00044932"/>
    </source>
</evidence>
<dbReference type="GO" id="GO:0016887">
    <property type="term" value="F:ATP hydrolysis activity"/>
    <property type="evidence" value="ECO:0007669"/>
    <property type="project" value="RHEA"/>
</dbReference>
<evidence type="ECO:0000313" key="17">
    <source>
        <dbReference type="Proteomes" id="UP000322876"/>
    </source>
</evidence>
<comment type="caution">
    <text evidence="16">The sequence shown here is derived from an EMBL/GenBank/DDBJ whole genome shotgun (WGS) entry which is preliminary data.</text>
</comment>
<feature type="domain" description="SF4 helicase" evidence="15">
    <location>
        <begin position="178"/>
        <end position="442"/>
    </location>
</feature>
<dbReference type="FunFam" id="1.10.860.10:FF:000001">
    <property type="entry name" value="Replicative DNA helicase"/>
    <property type="match status" value="1"/>
</dbReference>
<evidence type="ECO:0000256" key="7">
    <source>
        <dbReference type="ARBA" id="ARBA00022840"/>
    </source>
</evidence>
<evidence type="ECO:0000259" key="14">
    <source>
        <dbReference type="PROSITE" id="PS50162"/>
    </source>
</evidence>